<dbReference type="Proteomes" id="UP001183388">
    <property type="component" value="Unassembled WGS sequence"/>
</dbReference>
<protein>
    <submittedName>
        <fullName evidence="1">Uncharacterized protein</fullName>
    </submittedName>
</protein>
<sequence>MASPESPGTYGDYTIIERYRVPEADTQFVLAQAPGRTQPWAVGGGSRQGRYFEDEQRARTEYADRIADSLGLVVGPPGAVMIPADERHLLTRRATAYRDAARAFEQSEPGPDGDESETAVALRDAADALAGQLQHLGIIAAVFESWEI</sequence>
<evidence type="ECO:0000313" key="1">
    <source>
        <dbReference type="EMBL" id="MDT0307234.1"/>
    </source>
</evidence>
<organism evidence="1 2">
    <name type="scientific">Streptomyces boetiae</name>
    <dbReference type="NCBI Taxonomy" id="3075541"/>
    <lineage>
        <taxon>Bacteria</taxon>
        <taxon>Bacillati</taxon>
        <taxon>Actinomycetota</taxon>
        <taxon>Actinomycetes</taxon>
        <taxon>Kitasatosporales</taxon>
        <taxon>Streptomycetaceae</taxon>
        <taxon>Streptomyces</taxon>
    </lineage>
</organism>
<dbReference type="RefSeq" id="WP_311630176.1">
    <property type="nucleotide sequence ID" value="NZ_JAVREN010000010.1"/>
</dbReference>
<accession>A0ABU2L6Q1</accession>
<gene>
    <name evidence="1" type="ORF">RM780_09690</name>
</gene>
<proteinExistence type="predicted"/>
<evidence type="ECO:0000313" key="2">
    <source>
        <dbReference type="Proteomes" id="UP001183388"/>
    </source>
</evidence>
<keyword evidence="2" id="KW-1185">Reference proteome</keyword>
<reference evidence="2" key="1">
    <citation type="submission" date="2023-07" db="EMBL/GenBank/DDBJ databases">
        <title>30 novel species of actinomycetes from the DSMZ collection.</title>
        <authorList>
            <person name="Nouioui I."/>
        </authorList>
    </citation>
    <scope>NUCLEOTIDE SEQUENCE [LARGE SCALE GENOMIC DNA]</scope>
    <source>
        <strain evidence="2">DSM 44917</strain>
    </source>
</reference>
<dbReference type="EMBL" id="JAVREN010000010">
    <property type="protein sequence ID" value="MDT0307234.1"/>
    <property type="molecule type" value="Genomic_DNA"/>
</dbReference>
<comment type="caution">
    <text evidence="1">The sequence shown here is derived from an EMBL/GenBank/DDBJ whole genome shotgun (WGS) entry which is preliminary data.</text>
</comment>
<name>A0ABU2L6Q1_9ACTN</name>